<feature type="transmembrane region" description="Helical" evidence="5">
    <location>
        <begin position="139"/>
        <end position="157"/>
    </location>
</feature>
<keyword evidence="8" id="KW-1185">Reference proteome</keyword>
<feature type="transmembrane region" description="Helical" evidence="5">
    <location>
        <begin position="350"/>
        <end position="373"/>
    </location>
</feature>
<dbReference type="SUPFAM" id="SSF103473">
    <property type="entry name" value="MFS general substrate transporter"/>
    <property type="match status" value="1"/>
</dbReference>
<keyword evidence="3 5" id="KW-1133">Transmembrane helix</keyword>
<dbReference type="GO" id="GO:0015606">
    <property type="term" value="F:spermidine transmembrane transporter activity"/>
    <property type="evidence" value="ECO:0007669"/>
    <property type="project" value="TreeGrafter"/>
</dbReference>
<evidence type="ECO:0000256" key="2">
    <source>
        <dbReference type="ARBA" id="ARBA00022692"/>
    </source>
</evidence>
<evidence type="ECO:0000259" key="6">
    <source>
        <dbReference type="PROSITE" id="PS50850"/>
    </source>
</evidence>
<name>A0A0F4YP77_RASE3</name>
<evidence type="ECO:0000256" key="5">
    <source>
        <dbReference type="SAM" id="Phobius"/>
    </source>
</evidence>
<comment type="caution">
    <text evidence="7">The sequence shown here is derived from an EMBL/GenBank/DDBJ whole genome shotgun (WGS) entry which is preliminary data.</text>
</comment>
<evidence type="ECO:0000313" key="7">
    <source>
        <dbReference type="EMBL" id="KKA20077.1"/>
    </source>
</evidence>
<dbReference type="GO" id="GO:0000297">
    <property type="term" value="F:spermine transmembrane transporter activity"/>
    <property type="evidence" value="ECO:0007669"/>
    <property type="project" value="TreeGrafter"/>
</dbReference>
<dbReference type="InterPro" id="IPR020846">
    <property type="entry name" value="MFS_dom"/>
</dbReference>
<dbReference type="Gene3D" id="1.20.1250.20">
    <property type="entry name" value="MFS general substrate transporter like domains"/>
    <property type="match status" value="1"/>
</dbReference>
<feature type="transmembrane region" description="Helical" evidence="5">
    <location>
        <begin position="232"/>
        <end position="256"/>
    </location>
</feature>
<organism evidence="7 8">
    <name type="scientific">Rasamsonia emersonii (strain ATCC 16479 / CBS 393.64 / IMI 116815)</name>
    <dbReference type="NCBI Taxonomy" id="1408163"/>
    <lineage>
        <taxon>Eukaryota</taxon>
        <taxon>Fungi</taxon>
        <taxon>Dikarya</taxon>
        <taxon>Ascomycota</taxon>
        <taxon>Pezizomycotina</taxon>
        <taxon>Eurotiomycetes</taxon>
        <taxon>Eurotiomycetidae</taxon>
        <taxon>Eurotiales</taxon>
        <taxon>Trichocomaceae</taxon>
        <taxon>Rasamsonia</taxon>
    </lineage>
</organism>
<dbReference type="AlphaFoldDB" id="A0A0F4YP77"/>
<dbReference type="PROSITE" id="PS50850">
    <property type="entry name" value="MFS"/>
    <property type="match status" value="1"/>
</dbReference>
<feature type="transmembrane region" description="Helical" evidence="5">
    <location>
        <begin position="419"/>
        <end position="437"/>
    </location>
</feature>
<accession>A0A0F4YP77</accession>
<evidence type="ECO:0000256" key="3">
    <source>
        <dbReference type="ARBA" id="ARBA00022989"/>
    </source>
</evidence>
<dbReference type="PANTHER" id="PTHR23502">
    <property type="entry name" value="MAJOR FACILITATOR SUPERFAMILY"/>
    <property type="match status" value="1"/>
</dbReference>
<evidence type="ECO:0000313" key="8">
    <source>
        <dbReference type="Proteomes" id="UP000053958"/>
    </source>
</evidence>
<gene>
    <name evidence="7" type="ORF">T310_5906</name>
</gene>
<dbReference type="InterPro" id="IPR036259">
    <property type="entry name" value="MFS_trans_sf"/>
</dbReference>
<evidence type="ECO:0000256" key="4">
    <source>
        <dbReference type="ARBA" id="ARBA00023136"/>
    </source>
</evidence>
<dbReference type="GeneID" id="25318228"/>
<dbReference type="InterPro" id="IPR011701">
    <property type="entry name" value="MFS"/>
</dbReference>
<dbReference type="GO" id="GO:0005886">
    <property type="term" value="C:plasma membrane"/>
    <property type="evidence" value="ECO:0007669"/>
    <property type="project" value="TreeGrafter"/>
</dbReference>
<comment type="subcellular location">
    <subcellularLocation>
        <location evidence="1">Membrane</location>
        <topology evidence="1">Multi-pass membrane protein</topology>
    </subcellularLocation>
</comment>
<dbReference type="Proteomes" id="UP000053958">
    <property type="component" value="Unassembled WGS sequence"/>
</dbReference>
<dbReference type="OrthoDB" id="3936150at2759"/>
<dbReference type="EMBL" id="LASV01000291">
    <property type="protein sequence ID" value="KKA20077.1"/>
    <property type="molecule type" value="Genomic_DNA"/>
</dbReference>
<protein>
    <submittedName>
        <fullName evidence="7">MFS multidrug transporter</fullName>
    </submittedName>
</protein>
<sequence length="467" mass="51401">MNEPLHIDKGDVYLYLAAIDSASHPDRRVAVAVVFVWTGTGLRCDVHCVEVISSMLHPHVFLLTRSCILGENMAECPQEMDGQDFSPDDRRNPRAWSVRKKSLISIVCAVSYFVVLFANANYISSIYGVKADFHVSDTLAILPITLYSFGFALGPTFGTAFSEILGRQYFYKTLLALSLVFTVVAGSARNYATLAVGRALAGTLASPCVGIFAGMLNDLWDHSAEPLGSQFVVIYAMFGAFAPLVGPISGSAVVSVTDDWRWTFWLTALLLGGCVVINLPVPETFAPRIFREPDSSSSLSSMTLPAALRVGLGRPLHMLLVEPIMLPTAAYGAVVQGILFAWTANSSIHWTVPVMSGVLFGCSFPLNLLGFPWYKNDIYGAKYGASAVAVENLLRYLFSSFVPLFTVHMIQHLSFRWTMSFWGVVSLALMPVPWVMYRWGPWLRVRSRGEDLTGSGTDSHRLLNWLL</sequence>
<keyword evidence="2 5" id="KW-0812">Transmembrane</keyword>
<dbReference type="STRING" id="1408163.A0A0F4YP77"/>
<feature type="transmembrane region" description="Helical" evidence="5">
    <location>
        <begin position="103"/>
        <end position="127"/>
    </location>
</feature>
<dbReference type="PANTHER" id="PTHR23502:SF182">
    <property type="entry name" value="POLYAMINE TRANSPORTER, PUTATIVE-RELATED"/>
    <property type="match status" value="1"/>
</dbReference>
<dbReference type="Pfam" id="PF07690">
    <property type="entry name" value="MFS_1"/>
    <property type="match status" value="1"/>
</dbReference>
<reference evidence="7 8" key="1">
    <citation type="submission" date="2015-04" db="EMBL/GenBank/DDBJ databases">
        <authorList>
            <person name="Heijne W.H."/>
            <person name="Fedorova N.D."/>
            <person name="Nierman W.C."/>
            <person name="Vollebregt A.W."/>
            <person name="Zhao Z."/>
            <person name="Wu L."/>
            <person name="Kumar M."/>
            <person name="Stam H."/>
            <person name="van den Berg M.A."/>
            <person name="Pel H.J."/>
        </authorList>
    </citation>
    <scope>NUCLEOTIDE SEQUENCE [LARGE SCALE GENOMIC DNA]</scope>
    <source>
        <strain evidence="7 8">CBS 393.64</strain>
    </source>
</reference>
<feature type="domain" description="Major facilitator superfamily (MFS) profile" evidence="6">
    <location>
        <begin position="104"/>
        <end position="467"/>
    </location>
</feature>
<keyword evidence="4 5" id="KW-0472">Membrane</keyword>
<proteinExistence type="predicted"/>
<evidence type="ECO:0000256" key="1">
    <source>
        <dbReference type="ARBA" id="ARBA00004141"/>
    </source>
</evidence>
<feature type="transmembrane region" description="Helical" evidence="5">
    <location>
        <begin position="200"/>
        <end position="220"/>
    </location>
</feature>
<dbReference type="RefSeq" id="XP_013326689.1">
    <property type="nucleotide sequence ID" value="XM_013471235.1"/>
</dbReference>
<feature type="transmembrane region" description="Helical" evidence="5">
    <location>
        <begin position="262"/>
        <end position="281"/>
    </location>
</feature>
<feature type="transmembrane region" description="Helical" evidence="5">
    <location>
        <begin position="324"/>
        <end position="344"/>
    </location>
</feature>